<gene>
    <name evidence="8" type="ORF">RND71_028346</name>
</gene>
<keyword evidence="9" id="KW-1185">Reference proteome</keyword>
<keyword evidence="5 7" id="KW-0472">Membrane</keyword>
<dbReference type="PANTHER" id="PTHR31113">
    <property type="entry name" value="UPF0496 PROTEIN 3-RELATED"/>
    <property type="match status" value="1"/>
</dbReference>
<sequence length="447" mass="49641">MGNQCTKPNNHSPRPPPPRTAPAAPSPANYDISPDLSSYQSACEEDPELQRFDSALQARTSLALNSIAVNMDYRSVSLESLREVTLCFLDMNQGVVNFILESKQDIWKDPDIFDVVKDYLDSSIHIMNFCTSLDDWLERAHNSQSIILVALTKFENESNGGNEGDSKLLFSETLEQLKSFKAAGDPFTAKFFSSFHSVYLQQEALLSKLKSKKSKLDKKLSRVKTWKRVSNIIFATVFVSAIICSIVAAAVTAPPIVTALAAAASVPLGTVGKWINSMWKKYEDDLKREREILTSMQAGSFFVIQELEHIRVLADKLQIIFEGLLHSADFAIRGTDAVTSAMEEVKKNVNGFSETIEVLNQHSKKCNQNIRMARSVILCKIVSQSSSSNEGSEPNGSSLSALRSSRADYKPYVAEVHLCHRRATICNIATFCYLSRSRNILYGSLSV</sequence>
<dbReference type="AlphaFoldDB" id="A0AAE1RJH8"/>
<evidence type="ECO:0000256" key="5">
    <source>
        <dbReference type="ARBA" id="ARBA00023136"/>
    </source>
</evidence>
<comment type="similarity">
    <text evidence="2">Belongs to the UPF0496 family.</text>
</comment>
<evidence type="ECO:0000256" key="3">
    <source>
        <dbReference type="ARBA" id="ARBA00022692"/>
    </source>
</evidence>
<comment type="subcellular location">
    <subcellularLocation>
        <location evidence="1">Membrane</location>
    </subcellularLocation>
</comment>
<evidence type="ECO:0000256" key="2">
    <source>
        <dbReference type="ARBA" id="ARBA00009074"/>
    </source>
</evidence>
<organism evidence="8 9">
    <name type="scientific">Anisodus tanguticus</name>
    <dbReference type="NCBI Taxonomy" id="243964"/>
    <lineage>
        <taxon>Eukaryota</taxon>
        <taxon>Viridiplantae</taxon>
        <taxon>Streptophyta</taxon>
        <taxon>Embryophyta</taxon>
        <taxon>Tracheophyta</taxon>
        <taxon>Spermatophyta</taxon>
        <taxon>Magnoliopsida</taxon>
        <taxon>eudicotyledons</taxon>
        <taxon>Gunneridae</taxon>
        <taxon>Pentapetalae</taxon>
        <taxon>asterids</taxon>
        <taxon>lamiids</taxon>
        <taxon>Solanales</taxon>
        <taxon>Solanaceae</taxon>
        <taxon>Solanoideae</taxon>
        <taxon>Hyoscyameae</taxon>
        <taxon>Anisodus</taxon>
    </lineage>
</organism>
<feature type="compositionally biased region" description="Polar residues" evidence="6">
    <location>
        <begin position="1"/>
        <end position="11"/>
    </location>
</feature>
<dbReference type="PANTHER" id="PTHR31113:SF32">
    <property type="entry name" value="UPF0496 PLANT-LIKE PROTEIN"/>
    <property type="match status" value="1"/>
</dbReference>
<evidence type="ECO:0000256" key="7">
    <source>
        <dbReference type="SAM" id="Phobius"/>
    </source>
</evidence>
<dbReference type="Proteomes" id="UP001291623">
    <property type="component" value="Unassembled WGS sequence"/>
</dbReference>
<name>A0AAE1RJH8_9SOLA</name>
<protein>
    <submittedName>
        <fullName evidence="8">Uncharacterized protein</fullName>
    </submittedName>
</protein>
<proteinExistence type="inferred from homology"/>
<evidence type="ECO:0000256" key="1">
    <source>
        <dbReference type="ARBA" id="ARBA00004370"/>
    </source>
</evidence>
<accession>A0AAE1RJH8</accession>
<feature type="transmembrane region" description="Helical" evidence="7">
    <location>
        <begin position="229"/>
        <end position="250"/>
    </location>
</feature>
<evidence type="ECO:0000313" key="9">
    <source>
        <dbReference type="Proteomes" id="UP001291623"/>
    </source>
</evidence>
<evidence type="ECO:0000313" key="8">
    <source>
        <dbReference type="EMBL" id="KAK4352828.1"/>
    </source>
</evidence>
<evidence type="ECO:0000256" key="4">
    <source>
        <dbReference type="ARBA" id="ARBA00022989"/>
    </source>
</evidence>
<evidence type="ECO:0000256" key="6">
    <source>
        <dbReference type="SAM" id="MobiDB-lite"/>
    </source>
</evidence>
<comment type="caution">
    <text evidence="8">The sequence shown here is derived from an EMBL/GenBank/DDBJ whole genome shotgun (WGS) entry which is preliminary data.</text>
</comment>
<dbReference type="InterPro" id="IPR007749">
    <property type="entry name" value="DUF677"/>
</dbReference>
<reference evidence="8" key="1">
    <citation type="submission" date="2023-12" db="EMBL/GenBank/DDBJ databases">
        <title>Genome assembly of Anisodus tanguticus.</title>
        <authorList>
            <person name="Wang Y.-J."/>
        </authorList>
    </citation>
    <scope>NUCLEOTIDE SEQUENCE</scope>
    <source>
        <strain evidence="8">KB-2021</strain>
        <tissue evidence="8">Leaf</tissue>
    </source>
</reference>
<feature type="region of interest" description="Disordered" evidence="6">
    <location>
        <begin position="1"/>
        <end position="38"/>
    </location>
</feature>
<dbReference type="EMBL" id="JAVYJV010000015">
    <property type="protein sequence ID" value="KAK4352828.1"/>
    <property type="molecule type" value="Genomic_DNA"/>
</dbReference>
<keyword evidence="3 7" id="KW-0812">Transmembrane</keyword>
<dbReference type="Pfam" id="PF05055">
    <property type="entry name" value="DUF677"/>
    <property type="match status" value="1"/>
</dbReference>
<keyword evidence="4 7" id="KW-1133">Transmembrane helix</keyword>
<feature type="transmembrane region" description="Helical" evidence="7">
    <location>
        <begin position="256"/>
        <end position="275"/>
    </location>
</feature>
<dbReference type="GO" id="GO:0016020">
    <property type="term" value="C:membrane"/>
    <property type="evidence" value="ECO:0007669"/>
    <property type="project" value="UniProtKB-SubCell"/>
</dbReference>